<feature type="domain" description="Major facilitator superfamily (MFS) profile" evidence="6">
    <location>
        <begin position="99"/>
        <end position="578"/>
    </location>
</feature>
<dbReference type="Pfam" id="PF07690">
    <property type="entry name" value="MFS_1"/>
    <property type="match status" value="1"/>
</dbReference>
<dbReference type="Gene3D" id="1.20.1250.20">
    <property type="entry name" value="MFS general substrate transporter like domains"/>
    <property type="match status" value="1"/>
</dbReference>
<proteinExistence type="predicted"/>
<comment type="subcellular location">
    <subcellularLocation>
        <location evidence="1">Membrane</location>
        <topology evidence="1">Multi-pass membrane protein</topology>
    </subcellularLocation>
</comment>
<feature type="transmembrane region" description="Helical" evidence="5">
    <location>
        <begin position="223"/>
        <end position="246"/>
    </location>
</feature>
<sequence length="601" mass="67505">MNSYKGRKPPTSTANVNLSIPTENKRKNMEKQNLDKVLLGERLSIDEEMVPGTIHLIDLEGVLNVKKDSGSQSNIILQPQPSSNPNDPLRWPKSKKIAQFSLLWLWSFVQGAGINWAGPLFTIWTEEFNCTFAQLNIAAAICFAFLGIGSVFLQPTAMKLGRRFVYLASTFVVIISNIIGSQGNSVQILYVVNFLSGFATAPGDTLVEISTTDVFFQHERASYLSWFVLSLYAGSDLGPVASGYIVQNLHWRWCYYIQVIISGVILILQLFFMEDTTFERRETEELEDTIMQQIKSRETILSAVQSGQLSQARVNSDDKLNAIVSVNNSINTDDDSIDYSIPKRTYWQKMRLVETEYNDSRSWLTIFYRPFFLFTIPAVMWGGLVYGSQMMWLSLLATTQSQIFSVAPYNFTTPQVGLTNIGALVGSLIGMAYGGPFVDWVTIKLSIRNNGIMEPEFRLWTMIVPTILNAAGLLAYGLGVSYETHWFIPAGLGQGFLGFSMASSGAICLTYSIDSYPKLASEGLVLMLLLRNLIGCGFTFAIQPWLNKSGLKLTTWLMFMLSLVINGSFVIMIKWGKDFRRATKDSYYKYSDPMFGELFKK</sequence>
<dbReference type="EMBL" id="OZ004259">
    <property type="protein sequence ID" value="CAK7918987.1"/>
    <property type="molecule type" value="Genomic_DNA"/>
</dbReference>
<dbReference type="Proteomes" id="UP001497600">
    <property type="component" value="Chromosome G"/>
</dbReference>
<protein>
    <submittedName>
        <fullName evidence="7">Protein Hol1p</fullName>
    </submittedName>
</protein>
<organism evidence="7 8">
    <name type="scientific">[Candida] anglica</name>
    <dbReference type="NCBI Taxonomy" id="148631"/>
    <lineage>
        <taxon>Eukaryota</taxon>
        <taxon>Fungi</taxon>
        <taxon>Dikarya</taxon>
        <taxon>Ascomycota</taxon>
        <taxon>Saccharomycotina</taxon>
        <taxon>Pichiomycetes</taxon>
        <taxon>Debaryomycetaceae</taxon>
        <taxon>Kurtzmaniella</taxon>
    </lineage>
</organism>
<evidence type="ECO:0000256" key="1">
    <source>
        <dbReference type="ARBA" id="ARBA00004141"/>
    </source>
</evidence>
<feature type="transmembrane region" description="Helical" evidence="5">
    <location>
        <begin position="459"/>
        <end position="480"/>
    </location>
</feature>
<dbReference type="InterPro" id="IPR020846">
    <property type="entry name" value="MFS_dom"/>
</dbReference>
<evidence type="ECO:0000256" key="5">
    <source>
        <dbReference type="SAM" id="Phobius"/>
    </source>
</evidence>
<feature type="transmembrane region" description="Helical" evidence="5">
    <location>
        <begin position="523"/>
        <end position="542"/>
    </location>
</feature>
<gene>
    <name evidence="7" type="primary">HOL1</name>
    <name evidence="7" type="ORF">CAAN4_G15808</name>
</gene>
<dbReference type="PANTHER" id="PTHR23502">
    <property type="entry name" value="MAJOR FACILITATOR SUPERFAMILY"/>
    <property type="match status" value="1"/>
</dbReference>
<dbReference type="PANTHER" id="PTHR23502:SF34">
    <property type="entry name" value="PROTEIN HOL1"/>
    <property type="match status" value="1"/>
</dbReference>
<feature type="transmembrane region" description="Helical" evidence="5">
    <location>
        <begin position="253"/>
        <end position="272"/>
    </location>
</feature>
<evidence type="ECO:0000313" key="8">
    <source>
        <dbReference type="Proteomes" id="UP001497600"/>
    </source>
</evidence>
<evidence type="ECO:0000256" key="2">
    <source>
        <dbReference type="ARBA" id="ARBA00022692"/>
    </source>
</evidence>
<dbReference type="InterPro" id="IPR036259">
    <property type="entry name" value="MFS_trans_sf"/>
</dbReference>
<feature type="transmembrane region" description="Helical" evidence="5">
    <location>
        <begin position="103"/>
        <end position="125"/>
    </location>
</feature>
<evidence type="ECO:0000256" key="3">
    <source>
        <dbReference type="ARBA" id="ARBA00022989"/>
    </source>
</evidence>
<dbReference type="InterPro" id="IPR011701">
    <property type="entry name" value="MFS"/>
</dbReference>
<evidence type="ECO:0000313" key="7">
    <source>
        <dbReference type="EMBL" id="CAK7918987.1"/>
    </source>
</evidence>
<evidence type="ECO:0000256" key="4">
    <source>
        <dbReference type="ARBA" id="ARBA00023136"/>
    </source>
</evidence>
<feature type="transmembrane region" description="Helical" evidence="5">
    <location>
        <begin position="486"/>
        <end position="511"/>
    </location>
</feature>
<feature type="transmembrane region" description="Helical" evidence="5">
    <location>
        <begin position="131"/>
        <end position="152"/>
    </location>
</feature>
<keyword evidence="2 5" id="KW-0812">Transmembrane</keyword>
<name>A0ABP0EIE9_9ASCO</name>
<evidence type="ECO:0000259" key="6">
    <source>
        <dbReference type="PROSITE" id="PS50850"/>
    </source>
</evidence>
<reference evidence="7 8" key="1">
    <citation type="submission" date="2024-01" db="EMBL/GenBank/DDBJ databases">
        <authorList>
            <consortium name="Genoscope - CEA"/>
            <person name="William W."/>
        </authorList>
    </citation>
    <scope>NUCLEOTIDE SEQUENCE [LARGE SCALE GENOMIC DNA]</scope>
    <source>
        <strain evidence="7 8">29B2s-10</strain>
    </source>
</reference>
<dbReference type="PROSITE" id="PS50850">
    <property type="entry name" value="MFS"/>
    <property type="match status" value="1"/>
</dbReference>
<feature type="transmembrane region" description="Helical" evidence="5">
    <location>
        <begin position="417"/>
        <end position="438"/>
    </location>
</feature>
<feature type="transmembrane region" description="Helical" evidence="5">
    <location>
        <begin position="164"/>
        <end position="180"/>
    </location>
</feature>
<keyword evidence="3 5" id="KW-1133">Transmembrane helix</keyword>
<dbReference type="SUPFAM" id="SSF103473">
    <property type="entry name" value="MFS general substrate transporter"/>
    <property type="match status" value="1"/>
</dbReference>
<feature type="transmembrane region" description="Helical" evidence="5">
    <location>
        <begin position="554"/>
        <end position="573"/>
    </location>
</feature>
<accession>A0ABP0EIE9</accession>
<feature type="transmembrane region" description="Helical" evidence="5">
    <location>
        <begin position="366"/>
        <end position="386"/>
    </location>
</feature>
<keyword evidence="4 5" id="KW-0472">Membrane</keyword>
<keyword evidence="8" id="KW-1185">Reference proteome</keyword>